<comment type="function">
    <text evidence="6">May nick specific sequences that contain T:G mispairs resulting from m5C-deamination.</text>
</comment>
<keyword evidence="5 6" id="KW-0234">DNA repair</keyword>
<dbReference type="AlphaFoldDB" id="A0A139SV65"/>
<evidence type="ECO:0000256" key="6">
    <source>
        <dbReference type="PIRNR" id="PIRNR018267"/>
    </source>
</evidence>
<dbReference type="PIRSF" id="PIRSF018267">
    <property type="entry name" value="VSR_endonuc"/>
    <property type="match status" value="1"/>
</dbReference>
<evidence type="ECO:0000256" key="2">
    <source>
        <dbReference type="ARBA" id="ARBA00022759"/>
    </source>
</evidence>
<keyword evidence="1 6" id="KW-0540">Nuclease</keyword>
<evidence type="ECO:0000256" key="5">
    <source>
        <dbReference type="ARBA" id="ARBA00023204"/>
    </source>
</evidence>
<dbReference type="Gene3D" id="3.40.960.10">
    <property type="entry name" value="VSR Endonuclease"/>
    <property type="match status" value="1"/>
</dbReference>
<keyword evidence="3 6" id="KW-0227">DNA damage</keyword>
<dbReference type="Proteomes" id="UP000072660">
    <property type="component" value="Unassembled WGS sequence"/>
</dbReference>
<comment type="similarity">
    <text evidence="6">Belongs to the vsr family.</text>
</comment>
<dbReference type="EC" id="3.1.-.-" evidence="6"/>
<dbReference type="InterPro" id="IPR004603">
    <property type="entry name" value="DNA_mismatch_endonuc_vsr"/>
</dbReference>
<comment type="caution">
    <text evidence="7">The sequence shown here is derived from an EMBL/GenBank/DDBJ whole genome shotgun (WGS) entry which is preliminary data.</text>
</comment>
<reference evidence="7 8" key="1">
    <citation type="submission" date="2016-02" db="EMBL/GenBank/DDBJ databases">
        <authorList>
            <person name="Wen L."/>
            <person name="He K."/>
            <person name="Yang H."/>
        </authorList>
    </citation>
    <scope>NUCLEOTIDE SEQUENCE [LARGE SCALE GENOMIC DNA]</scope>
    <source>
        <strain evidence="7 8">CV58</strain>
    </source>
</reference>
<evidence type="ECO:0000256" key="1">
    <source>
        <dbReference type="ARBA" id="ARBA00022722"/>
    </source>
</evidence>
<keyword evidence="2 6" id="KW-0255">Endonuclease</keyword>
<proteinExistence type="inferred from homology"/>
<keyword evidence="8" id="KW-1185">Reference proteome</keyword>
<protein>
    <recommendedName>
        <fullName evidence="6">Very short patch repair endonuclease</fullName>
        <ecNumber evidence="6">3.1.-.-</ecNumber>
    </recommendedName>
</protein>
<accession>A0A139SV65</accession>
<dbReference type="RefSeq" id="WP_068389723.1">
    <property type="nucleotide sequence ID" value="NZ_LSZO01000144.1"/>
</dbReference>
<evidence type="ECO:0000256" key="4">
    <source>
        <dbReference type="ARBA" id="ARBA00022801"/>
    </source>
</evidence>
<dbReference type="GO" id="GO:0016787">
    <property type="term" value="F:hydrolase activity"/>
    <property type="evidence" value="ECO:0007669"/>
    <property type="project" value="UniProtKB-KW"/>
</dbReference>
<dbReference type="InterPro" id="IPR011335">
    <property type="entry name" value="Restrct_endonuc-II-like"/>
</dbReference>
<dbReference type="Pfam" id="PF03852">
    <property type="entry name" value="Vsr"/>
    <property type="match status" value="1"/>
</dbReference>
<dbReference type="NCBIfam" id="TIGR00632">
    <property type="entry name" value="vsr"/>
    <property type="match status" value="1"/>
</dbReference>
<sequence length="148" mass="17364">MTDVVASATRSRMMSGIRARNTRPEMQVRQILHRMGFRFRLHVRKLPGTPDIVLPRWRAAIFVHGCFWHGHDCPDFRLPKTRTDFWQDKISRNRHNDNNARQALRATGWRVGIVWECALRGVNRNGDKLASQLERWLHSKTAEVEIRG</sequence>
<gene>
    <name evidence="7" type="ORF">AXE65_01785</name>
</gene>
<dbReference type="EMBL" id="LSZO01000144">
    <property type="protein sequence ID" value="KXU38322.1"/>
    <property type="molecule type" value="Genomic_DNA"/>
</dbReference>
<organism evidence="7 8">
    <name type="scientific">Ventosimonas gracilis</name>
    <dbReference type="NCBI Taxonomy" id="1680762"/>
    <lineage>
        <taxon>Bacteria</taxon>
        <taxon>Pseudomonadati</taxon>
        <taxon>Pseudomonadota</taxon>
        <taxon>Gammaproteobacteria</taxon>
        <taxon>Pseudomonadales</taxon>
        <taxon>Ventosimonadaceae</taxon>
        <taxon>Ventosimonas</taxon>
    </lineage>
</organism>
<evidence type="ECO:0000256" key="3">
    <source>
        <dbReference type="ARBA" id="ARBA00022763"/>
    </source>
</evidence>
<keyword evidence="4 6" id="KW-0378">Hydrolase</keyword>
<dbReference type="GO" id="GO:0004519">
    <property type="term" value="F:endonuclease activity"/>
    <property type="evidence" value="ECO:0007669"/>
    <property type="project" value="UniProtKB-KW"/>
</dbReference>
<evidence type="ECO:0000313" key="7">
    <source>
        <dbReference type="EMBL" id="KXU38322.1"/>
    </source>
</evidence>
<evidence type="ECO:0000313" key="8">
    <source>
        <dbReference type="Proteomes" id="UP000072660"/>
    </source>
</evidence>
<dbReference type="GO" id="GO:0006298">
    <property type="term" value="P:mismatch repair"/>
    <property type="evidence" value="ECO:0007669"/>
    <property type="project" value="UniProtKB-UniRule"/>
</dbReference>
<dbReference type="SUPFAM" id="SSF52980">
    <property type="entry name" value="Restriction endonuclease-like"/>
    <property type="match status" value="1"/>
</dbReference>
<name>A0A139SV65_9GAMM</name>
<dbReference type="CDD" id="cd00221">
    <property type="entry name" value="Vsr"/>
    <property type="match status" value="1"/>
</dbReference>
<dbReference type="OrthoDB" id="9801520at2"/>